<sequence>MSSAGATVTVVERCAISPPPRSTPPATLPLTFFDIPWLFFSPSQPIFFFASASAAAVPKLKHSLSLALTHFFPLAGKLVVPASHSAEPRLEYNETDSVLLIVAAAVDGGVFKNLAGNHRRSGCDCRRLVPEMGGGDGPVLAVQITVFPEMGISIGFALRNAGADWRTFNNFLKEWAWICKNGAGGRHVASHDRSVILDTSGLRSFFLTEYRKLKNNIKSLNVGCNYKRNDIVRATFVLGPKEMGEIKKWILTRSDLLFGSTTQMLLSPYVVACAFIWVCWMKTHWGMEVSVRRRIGEVHYFGFIAGGLTRLPFAVPSNYAGNCVGFGRSEGRRGELVGEDGVVHAAKAIGDTVKKLNVDMLGGARNWISEWEQLRESELHITVSGSPKLDLYDLDFGWGKPLKFEEVSIDNHNAISLSQSREVIGGIEIGVALPPLQMDAFTTFFNKV</sequence>
<dbReference type="EMBL" id="PNBA02000006">
    <property type="protein sequence ID" value="KAG6420441.1"/>
    <property type="molecule type" value="Genomic_DNA"/>
</dbReference>
<reference evidence="3" key="2">
    <citation type="submission" date="2020-08" db="EMBL/GenBank/DDBJ databases">
        <title>Plant Genome Project.</title>
        <authorList>
            <person name="Zhang R.-G."/>
        </authorList>
    </citation>
    <scope>NUCLEOTIDE SEQUENCE</scope>
    <source>
        <strain evidence="3">Huo1</strain>
        <tissue evidence="3">Leaf</tissue>
    </source>
</reference>
<evidence type="ECO:0000313" key="3">
    <source>
        <dbReference type="EMBL" id="KAG6420441.1"/>
    </source>
</evidence>
<name>A0A8X8XU54_SALSN</name>
<gene>
    <name evidence="3" type="ORF">SASPL_116968</name>
</gene>
<keyword evidence="4" id="KW-1185">Reference proteome</keyword>
<evidence type="ECO:0000313" key="4">
    <source>
        <dbReference type="Proteomes" id="UP000298416"/>
    </source>
</evidence>
<proteinExistence type="predicted"/>
<dbReference type="AlphaFoldDB" id="A0A8X8XU54"/>
<dbReference type="InterPro" id="IPR051504">
    <property type="entry name" value="Plant_metabolite_acyltrans"/>
</dbReference>
<accession>A0A8X8XU54</accession>
<keyword evidence="1" id="KW-0808">Transferase</keyword>
<reference evidence="3" key="1">
    <citation type="submission" date="2018-01" db="EMBL/GenBank/DDBJ databases">
        <authorList>
            <person name="Mao J.F."/>
        </authorList>
    </citation>
    <scope>NUCLEOTIDE SEQUENCE</scope>
    <source>
        <strain evidence="3">Huo1</strain>
        <tissue evidence="3">Leaf</tissue>
    </source>
</reference>
<dbReference type="PANTHER" id="PTHR31625">
    <property type="match status" value="1"/>
</dbReference>
<comment type="caution">
    <text evidence="3">The sequence shown here is derived from an EMBL/GenBank/DDBJ whole genome shotgun (WGS) entry which is preliminary data.</text>
</comment>
<protein>
    <recommendedName>
        <fullName evidence="5">Anthocyanin 5-aromatic acyltransferase</fullName>
    </recommendedName>
</protein>
<dbReference type="InterPro" id="IPR023213">
    <property type="entry name" value="CAT-like_dom_sf"/>
</dbReference>
<keyword evidence="2" id="KW-0012">Acyltransferase</keyword>
<dbReference type="OrthoDB" id="1862401at2759"/>
<evidence type="ECO:0000256" key="2">
    <source>
        <dbReference type="ARBA" id="ARBA00023315"/>
    </source>
</evidence>
<dbReference type="Proteomes" id="UP000298416">
    <property type="component" value="Unassembled WGS sequence"/>
</dbReference>
<evidence type="ECO:0008006" key="5">
    <source>
        <dbReference type="Google" id="ProtNLM"/>
    </source>
</evidence>
<evidence type="ECO:0000256" key="1">
    <source>
        <dbReference type="ARBA" id="ARBA00022679"/>
    </source>
</evidence>
<organism evidence="3">
    <name type="scientific">Salvia splendens</name>
    <name type="common">Scarlet sage</name>
    <dbReference type="NCBI Taxonomy" id="180675"/>
    <lineage>
        <taxon>Eukaryota</taxon>
        <taxon>Viridiplantae</taxon>
        <taxon>Streptophyta</taxon>
        <taxon>Embryophyta</taxon>
        <taxon>Tracheophyta</taxon>
        <taxon>Spermatophyta</taxon>
        <taxon>Magnoliopsida</taxon>
        <taxon>eudicotyledons</taxon>
        <taxon>Gunneridae</taxon>
        <taxon>Pentapetalae</taxon>
        <taxon>asterids</taxon>
        <taxon>lamiids</taxon>
        <taxon>Lamiales</taxon>
        <taxon>Lamiaceae</taxon>
        <taxon>Nepetoideae</taxon>
        <taxon>Mentheae</taxon>
        <taxon>Salviinae</taxon>
        <taxon>Salvia</taxon>
        <taxon>Salvia subgen. Calosphace</taxon>
        <taxon>core Calosphace</taxon>
    </lineage>
</organism>
<dbReference type="Gene3D" id="3.30.559.10">
    <property type="entry name" value="Chloramphenicol acetyltransferase-like domain"/>
    <property type="match status" value="2"/>
</dbReference>
<dbReference type="Pfam" id="PF02458">
    <property type="entry name" value="Transferase"/>
    <property type="match status" value="1"/>
</dbReference>
<dbReference type="GO" id="GO:0016747">
    <property type="term" value="F:acyltransferase activity, transferring groups other than amino-acyl groups"/>
    <property type="evidence" value="ECO:0007669"/>
    <property type="project" value="UniProtKB-ARBA"/>
</dbReference>